<comment type="similarity">
    <text evidence="1">Belongs to the CapA family.</text>
</comment>
<proteinExistence type="inferred from homology"/>
<reference evidence="3 4" key="1">
    <citation type="submission" date="2023-07" db="EMBL/GenBank/DDBJ databases">
        <title>Sorghum-associated microbial communities from plants grown in Nebraska, USA.</title>
        <authorList>
            <person name="Schachtman D."/>
        </authorList>
    </citation>
    <scope>NUCLEOTIDE SEQUENCE [LARGE SCALE GENOMIC DNA]</scope>
    <source>
        <strain evidence="3 4">BE167</strain>
    </source>
</reference>
<feature type="domain" description="Capsule synthesis protein CapA" evidence="2">
    <location>
        <begin position="2"/>
        <end position="245"/>
    </location>
</feature>
<dbReference type="CDD" id="cd07381">
    <property type="entry name" value="MPP_CapA"/>
    <property type="match status" value="1"/>
</dbReference>
<dbReference type="Proteomes" id="UP001252243">
    <property type="component" value="Unassembled WGS sequence"/>
</dbReference>
<dbReference type="SMART" id="SM00854">
    <property type="entry name" value="PGA_cap"/>
    <property type="match status" value="1"/>
</dbReference>
<evidence type="ECO:0000313" key="4">
    <source>
        <dbReference type="Proteomes" id="UP001252243"/>
    </source>
</evidence>
<dbReference type="RefSeq" id="WP_310055794.1">
    <property type="nucleotide sequence ID" value="NZ_JAVDVQ010000006.1"/>
</dbReference>
<dbReference type="InterPro" id="IPR029052">
    <property type="entry name" value="Metallo-depent_PP-like"/>
</dbReference>
<evidence type="ECO:0000259" key="2">
    <source>
        <dbReference type="SMART" id="SM00854"/>
    </source>
</evidence>
<keyword evidence="4" id="KW-1185">Reference proteome</keyword>
<dbReference type="PANTHER" id="PTHR33393">
    <property type="entry name" value="POLYGLUTAMINE SYNTHESIS ACCESSORY PROTEIN RV0574C-RELATED"/>
    <property type="match status" value="1"/>
</dbReference>
<dbReference type="EMBL" id="JAVDVQ010000006">
    <property type="protein sequence ID" value="MDR7082492.1"/>
    <property type="molecule type" value="Genomic_DNA"/>
</dbReference>
<organism evidence="3 4">
    <name type="scientific">Arthrobacter ginsengisoli</name>
    <dbReference type="NCBI Taxonomy" id="1356565"/>
    <lineage>
        <taxon>Bacteria</taxon>
        <taxon>Bacillati</taxon>
        <taxon>Actinomycetota</taxon>
        <taxon>Actinomycetes</taxon>
        <taxon>Micrococcales</taxon>
        <taxon>Micrococcaceae</taxon>
        <taxon>Arthrobacter</taxon>
    </lineage>
</organism>
<dbReference type="PANTHER" id="PTHR33393:SF13">
    <property type="entry name" value="PGA BIOSYNTHESIS PROTEIN CAPA"/>
    <property type="match status" value="1"/>
</dbReference>
<dbReference type="Pfam" id="PF09587">
    <property type="entry name" value="PGA_cap"/>
    <property type="match status" value="1"/>
</dbReference>
<sequence length="325" mass="35041">MLIALLGDVMLGRLVNERLRRVGAEYPWGDTASLLRRADLTVANLECVLAAGGEPEAGKVFHFRSDPKNVASLRSAGIGMVSLANNHVLDYGASAFREMLPVLDSAGILHAGAGLNRDGARLPAVRRVSGTAVGLVAFTDNQPDWEADRGPGVFYVPVVESDRRVAELLALVRRTKARVQLLIVSAHWGPNWGTGAPSEHRELGRALIEAGADVVYGHSPHIVRGVELFRNRPIIYGAGDFVDDYAVDPLERNDQSFIFMLDTDGGTPRSLRLHPTLITDFQARLAGGSSRQIAERMQRLSRHLGTASSWDAAGGFLEIPLAAAG</sequence>
<dbReference type="InterPro" id="IPR019079">
    <property type="entry name" value="Capsule_synth_CapA"/>
</dbReference>
<evidence type="ECO:0000313" key="3">
    <source>
        <dbReference type="EMBL" id="MDR7082492.1"/>
    </source>
</evidence>
<dbReference type="SUPFAM" id="SSF56300">
    <property type="entry name" value="Metallo-dependent phosphatases"/>
    <property type="match status" value="1"/>
</dbReference>
<gene>
    <name evidence="3" type="ORF">J2X01_001781</name>
</gene>
<evidence type="ECO:0000256" key="1">
    <source>
        <dbReference type="ARBA" id="ARBA00005662"/>
    </source>
</evidence>
<protein>
    <submittedName>
        <fullName evidence="3">Poly-gamma-glutamate synthesis protein (Capsule biosynthesis protein)</fullName>
    </submittedName>
</protein>
<dbReference type="InterPro" id="IPR052169">
    <property type="entry name" value="CW_Biosynth-Accessory"/>
</dbReference>
<accession>A0ABU1UBB1</accession>
<name>A0ABU1UBB1_9MICC</name>
<comment type="caution">
    <text evidence="3">The sequence shown here is derived from an EMBL/GenBank/DDBJ whole genome shotgun (WGS) entry which is preliminary data.</text>
</comment>
<dbReference type="Gene3D" id="3.60.21.10">
    <property type="match status" value="1"/>
</dbReference>